<sequence length="56" mass="6211">LGFALIFMAAYAYILVMGLISVVLFFGGGCWEVYGGVLWCVMPDSFSFAFMWVRAS</sequence>
<keyword evidence="1" id="KW-1133">Transmembrane helix</keyword>
<keyword evidence="1" id="KW-0812">Transmembrane</keyword>
<keyword evidence="2" id="KW-0496">Mitochondrion</keyword>
<evidence type="ECO:0000313" key="2">
    <source>
        <dbReference type="EMBL" id="ABU87367.1"/>
    </source>
</evidence>
<keyword evidence="1" id="KW-0472">Membrane</keyword>
<reference evidence="2" key="1">
    <citation type="submission" date="2007-01" db="EMBL/GenBank/DDBJ databases">
        <title>Molecular phylogeny of Gastropoda based on mitochondrial gene order.</title>
        <authorList>
            <person name="Wang A.S."/>
            <person name="Blanchard C."/>
            <person name="Roffey P."/>
        </authorList>
    </citation>
    <scope>NUCLEOTIDE SEQUENCE</scope>
</reference>
<feature type="non-terminal residue" evidence="2">
    <location>
        <position position="56"/>
    </location>
</feature>
<accession>B7S6W5</accession>
<organism evidence="2">
    <name type="scientific">Cellana tramoserica</name>
    <dbReference type="NCBI Taxonomy" id="27811"/>
    <lineage>
        <taxon>Eukaryota</taxon>
        <taxon>Metazoa</taxon>
        <taxon>Spiralia</taxon>
        <taxon>Lophotrochozoa</taxon>
        <taxon>Mollusca</taxon>
        <taxon>Gastropoda</taxon>
        <taxon>Patellogastropoda</taxon>
        <taxon>Lottioidea</taxon>
        <taxon>Nacellidae</taxon>
        <taxon>Cellana</taxon>
    </lineage>
</organism>
<name>B7S6W5_9GAST</name>
<proteinExistence type="predicted"/>
<evidence type="ECO:0000256" key="1">
    <source>
        <dbReference type="SAM" id="Phobius"/>
    </source>
</evidence>
<feature type="transmembrane region" description="Helical" evidence="1">
    <location>
        <begin position="6"/>
        <end position="26"/>
    </location>
</feature>
<feature type="non-terminal residue" evidence="2">
    <location>
        <position position="1"/>
    </location>
</feature>
<gene>
    <name evidence="2" type="primary">ND1</name>
</gene>
<dbReference type="AlphaFoldDB" id="B7S6W5"/>
<feature type="transmembrane region" description="Helical" evidence="1">
    <location>
        <begin position="33"/>
        <end position="53"/>
    </location>
</feature>
<geneLocation type="mitochondrion" evidence="2"/>
<protein>
    <submittedName>
        <fullName evidence="2">NADH dehydrogenase subunit 1</fullName>
    </submittedName>
</protein>
<dbReference type="EMBL" id="EF406294">
    <property type="protein sequence ID" value="ABU87367.1"/>
    <property type="molecule type" value="Genomic_DNA"/>
</dbReference>